<dbReference type="OrthoDB" id="3048642at2759"/>
<accession>A0A409VNZ6</accession>
<organism evidence="3 4">
    <name type="scientific">Gymnopilus dilepis</name>
    <dbReference type="NCBI Taxonomy" id="231916"/>
    <lineage>
        <taxon>Eukaryota</taxon>
        <taxon>Fungi</taxon>
        <taxon>Dikarya</taxon>
        <taxon>Basidiomycota</taxon>
        <taxon>Agaricomycotina</taxon>
        <taxon>Agaricomycetes</taxon>
        <taxon>Agaricomycetidae</taxon>
        <taxon>Agaricales</taxon>
        <taxon>Agaricineae</taxon>
        <taxon>Hymenogastraceae</taxon>
        <taxon>Gymnopilus</taxon>
    </lineage>
</organism>
<evidence type="ECO:0000259" key="2">
    <source>
        <dbReference type="Pfam" id="PF24883"/>
    </source>
</evidence>
<dbReference type="InParanoid" id="A0A409VNZ6"/>
<feature type="domain" description="Nephrocystin 3-like N-terminal" evidence="2">
    <location>
        <begin position="388"/>
        <end position="508"/>
    </location>
</feature>
<evidence type="ECO:0000313" key="4">
    <source>
        <dbReference type="Proteomes" id="UP000284706"/>
    </source>
</evidence>
<keyword evidence="1" id="KW-0677">Repeat</keyword>
<dbReference type="Gene3D" id="3.40.50.300">
    <property type="entry name" value="P-loop containing nucleotide triphosphate hydrolases"/>
    <property type="match status" value="1"/>
</dbReference>
<evidence type="ECO:0000313" key="3">
    <source>
        <dbReference type="EMBL" id="PPQ67958.1"/>
    </source>
</evidence>
<dbReference type="InterPro" id="IPR027417">
    <property type="entry name" value="P-loop_NTPase"/>
</dbReference>
<dbReference type="SUPFAM" id="SSF52540">
    <property type="entry name" value="P-loop containing nucleoside triphosphate hydrolases"/>
    <property type="match status" value="1"/>
</dbReference>
<proteinExistence type="predicted"/>
<comment type="caution">
    <text evidence="3">The sequence shown here is derived from an EMBL/GenBank/DDBJ whole genome shotgun (WGS) entry which is preliminary data.</text>
</comment>
<dbReference type="Pfam" id="PF24883">
    <property type="entry name" value="NPHP3_N"/>
    <property type="match status" value="1"/>
</dbReference>
<dbReference type="EMBL" id="NHYE01005605">
    <property type="protein sequence ID" value="PPQ67958.1"/>
    <property type="molecule type" value="Genomic_DNA"/>
</dbReference>
<reference evidence="3 4" key="1">
    <citation type="journal article" date="2018" name="Evol. Lett.">
        <title>Horizontal gene cluster transfer increased hallucinogenic mushroom diversity.</title>
        <authorList>
            <person name="Reynolds H.T."/>
            <person name="Vijayakumar V."/>
            <person name="Gluck-Thaler E."/>
            <person name="Korotkin H.B."/>
            <person name="Matheny P.B."/>
            <person name="Slot J.C."/>
        </authorList>
    </citation>
    <scope>NUCLEOTIDE SEQUENCE [LARGE SCALE GENOMIC DNA]</scope>
    <source>
        <strain evidence="3 4">SRW20</strain>
    </source>
</reference>
<name>A0A409VNZ6_9AGAR</name>
<keyword evidence="4" id="KW-1185">Reference proteome</keyword>
<dbReference type="Proteomes" id="UP000284706">
    <property type="component" value="Unassembled WGS sequence"/>
</dbReference>
<evidence type="ECO:0000256" key="1">
    <source>
        <dbReference type="ARBA" id="ARBA00022737"/>
    </source>
</evidence>
<protein>
    <recommendedName>
        <fullName evidence="2">Nephrocystin 3-like N-terminal domain-containing protein</fullName>
    </recommendedName>
</protein>
<gene>
    <name evidence="3" type="ORF">CVT26_005838</name>
</gene>
<dbReference type="AlphaFoldDB" id="A0A409VNZ6"/>
<dbReference type="InterPro" id="IPR056884">
    <property type="entry name" value="NPHP3-like_N"/>
</dbReference>
<sequence length="644" mass="72595">MSDIVTERRKSIPSNLKNVEEFSFIHGWQPIPSTFVAVEGLETRDTLVTECRKSGPVILWGENMPIQDLKDSSEVRFDIKSKGLWKNKALIGKTDTFEIRQLMKMQNEVGQDRESFISLVVNMNAPISSEKSHTVTLSLSIREMPAPNRNLELTVDDVQRLVEECQQQCFTELGLLDETMNILRKTTFAEELSLLCLLDLLQGTTEGIRKVIANPETRNTNKLTVACCKALSGAFAPYQSLSARKLGKKGEKYTAIVKDMLCSAIQALQSVERVLRIQSSGPNFTDARKNENNQFIYSKDYHYEKHHLEQKQVAWTRYFEFCEQFLMDGGTDQELSPPRNTAIRRLQCPYYMVANPALPFGSKVVPMDLPITYASSAYDHPDLVRLVGQWIFSRSFSSRGISDVTQKPRKVFCLSGPPGCGKTQLASHIMYWLREMNCLGGYFSFDRVTAQSPSELLEALPITMIHQVCTIQPEIAQKIGRMYQPNLQAVQSNREAFFDKAFVQPILKFEEERGSRSWRLWNPADPLVFVIDGFGSPIRDGKHSQNNGQMLQDLAQLFASPAIGNLPSYLKFLILCRSDTGLDKLFCDRKFGYVHEMMPAVQYAESVPSCTPRNGYGSSATSGNGCDLSSSVPSSQYLLHLLLA</sequence>